<keyword evidence="2" id="KW-1185">Reference proteome</keyword>
<dbReference type="EMBL" id="JANEWF010000028">
    <property type="protein sequence ID" value="MDA8485450.1"/>
    <property type="molecule type" value="Genomic_DNA"/>
</dbReference>
<reference evidence="1 2" key="1">
    <citation type="submission" date="2022-07" db="EMBL/GenBank/DDBJ databases">
        <title>Genome Analysis of Selected Gammaproteobacteria from Nigerian Food snails.</title>
        <authorList>
            <person name="Okafor A.C."/>
        </authorList>
    </citation>
    <scope>NUCLEOTIDE SEQUENCE [LARGE SCALE GENOMIC DNA]</scope>
    <source>
        <strain evidence="1 2">Awg 2</strain>
    </source>
</reference>
<gene>
    <name evidence="1" type="ORF">NNO07_20480</name>
</gene>
<dbReference type="Proteomes" id="UP001211689">
    <property type="component" value="Unassembled WGS sequence"/>
</dbReference>
<accession>A0ABT4Y991</accession>
<comment type="caution">
    <text evidence="1">The sequence shown here is derived from an EMBL/GenBank/DDBJ whole genome shotgun (WGS) entry which is preliminary data.</text>
</comment>
<organism evidence="1 2">
    <name type="scientific">Metapseudomonas resinovorans</name>
    <name type="common">Pseudomonas resinovorans</name>
    <dbReference type="NCBI Taxonomy" id="53412"/>
    <lineage>
        <taxon>Bacteria</taxon>
        <taxon>Pseudomonadati</taxon>
        <taxon>Pseudomonadota</taxon>
        <taxon>Gammaproteobacteria</taxon>
        <taxon>Pseudomonadales</taxon>
        <taxon>Pseudomonadaceae</taxon>
        <taxon>Metapseudomonas</taxon>
    </lineage>
</organism>
<protein>
    <submittedName>
        <fullName evidence="1">Energy transducer TonB</fullName>
    </submittedName>
</protein>
<sequence>MSNAIHTVPLADAPWSGGHRPAEVRDLGVPLRQALDRTVFRRTGDSRVLSRREAWLLGAFALVLHGAVLHWLSQKPTPPLPEVPPQIPPMTIEFTAPAPPV</sequence>
<evidence type="ECO:0000313" key="1">
    <source>
        <dbReference type="EMBL" id="MDA8485450.1"/>
    </source>
</evidence>
<feature type="non-terminal residue" evidence="1">
    <location>
        <position position="101"/>
    </location>
</feature>
<evidence type="ECO:0000313" key="2">
    <source>
        <dbReference type="Proteomes" id="UP001211689"/>
    </source>
</evidence>
<proteinExistence type="predicted"/>
<name>A0ABT4Y991_METRE</name>